<feature type="chain" id="PRO_5007858698" description="Hydrophobin" evidence="3">
    <location>
        <begin position="23"/>
        <end position="246"/>
    </location>
</feature>
<dbReference type="InParanoid" id="A0A165HJ01"/>
<evidence type="ECO:0000256" key="1">
    <source>
        <dbReference type="SAM" id="MobiDB-lite"/>
    </source>
</evidence>
<keyword evidence="2" id="KW-0472">Membrane</keyword>
<evidence type="ECO:0000256" key="2">
    <source>
        <dbReference type="SAM" id="Phobius"/>
    </source>
</evidence>
<name>A0A165HJ01_EXIGL</name>
<feature type="region of interest" description="Disordered" evidence="1">
    <location>
        <begin position="220"/>
        <end position="246"/>
    </location>
</feature>
<keyword evidence="3" id="KW-0732">Signal</keyword>
<dbReference type="AlphaFoldDB" id="A0A165HJ01"/>
<keyword evidence="5" id="KW-1185">Reference proteome</keyword>
<feature type="signal peptide" evidence="3">
    <location>
        <begin position="1"/>
        <end position="22"/>
    </location>
</feature>
<accession>A0A165HJ01</accession>
<sequence length="246" mass="25827">MQHSRVLAVLFALLAFVLFAVSMPLAVPGTDIAVRCSSCGTGQSQLDLLLALVVDLQVKITPLIAEIRALGAGNDCSALIAQIVVLVNACVAAMVKIGLVVDLHDTVKIHAIARVCADIIIALQGCVGGLFALPVNVTAVVSLDLCLKGLLVQLGICVVGILRVIAPLCLNLKVVLHLSLRLCIGILGLNTQESFTAVSNFAYWLRWSLFSSASPRRKSLVSTSSPKLRGMTRSGKPRAADPSAVA</sequence>
<organism evidence="4 5">
    <name type="scientific">Exidia glandulosa HHB12029</name>
    <dbReference type="NCBI Taxonomy" id="1314781"/>
    <lineage>
        <taxon>Eukaryota</taxon>
        <taxon>Fungi</taxon>
        <taxon>Dikarya</taxon>
        <taxon>Basidiomycota</taxon>
        <taxon>Agaricomycotina</taxon>
        <taxon>Agaricomycetes</taxon>
        <taxon>Auriculariales</taxon>
        <taxon>Exidiaceae</taxon>
        <taxon>Exidia</taxon>
    </lineage>
</organism>
<evidence type="ECO:0000256" key="3">
    <source>
        <dbReference type="SAM" id="SignalP"/>
    </source>
</evidence>
<dbReference type="Proteomes" id="UP000077266">
    <property type="component" value="Unassembled WGS sequence"/>
</dbReference>
<feature type="transmembrane region" description="Helical" evidence="2">
    <location>
        <begin position="111"/>
        <end position="131"/>
    </location>
</feature>
<feature type="transmembrane region" description="Helical" evidence="2">
    <location>
        <begin position="79"/>
        <end position="99"/>
    </location>
</feature>
<evidence type="ECO:0000313" key="5">
    <source>
        <dbReference type="Proteomes" id="UP000077266"/>
    </source>
</evidence>
<proteinExistence type="predicted"/>
<evidence type="ECO:0000313" key="4">
    <source>
        <dbReference type="EMBL" id="KZV92042.1"/>
    </source>
</evidence>
<keyword evidence="2" id="KW-1133">Transmembrane helix</keyword>
<protein>
    <recommendedName>
        <fullName evidence="6">Hydrophobin</fullName>
    </recommendedName>
</protein>
<keyword evidence="2" id="KW-0812">Transmembrane</keyword>
<gene>
    <name evidence="4" type="ORF">EXIGLDRAFT_693083</name>
</gene>
<evidence type="ECO:0008006" key="6">
    <source>
        <dbReference type="Google" id="ProtNLM"/>
    </source>
</evidence>
<dbReference type="EMBL" id="KV426015">
    <property type="protein sequence ID" value="KZV92042.1"/>
    <property type="molecule type" value="Genomic_DNA"/>
</dbReference>
<reference evidence="4 5" key="1">
    <citation type="journal article" date="2016" name="Mol. Biol. Evol.">
        <title>Comparative Genomics of Early-Diverging Mushroom-Forming Fungi Provides Insights into the Origins of Lignocellulose Decay Capabilities.</title>
        <authorList>
            <person name="Nagy L.G."/>
            <person name="Riley R."/>
            <person name="Tritt A."/>
            <person name="Adam C."/>
            <person name="Daum C."/>
            <person name="Floudas D."/>
            <person name="Sun H."/>
            <person name="Yadav J.S."/>
            <person name="Pangilinan J."/>
            <person name="Larsson K.H."/>
            <person name="Matsuura K."/>
            <person name="Barry K."/>
            <person name="Labutti K."/>
            <person name="Kuo R."/>
            <person name="Ohm R.A."/>
            <person name="Bhattacharya S.S."/>
            <person name="Shirouzu T."/>
            <person name="Yoshinaga Y."/>
            <person name="Martin F.M."/>
            <person name="Grigoriev I.V."/>
            <person name="Hibbett D.S."/>
        </authorList>
    </citation>
    <scope>NUCLEOTIDE SEQUENCE [LARGE SCALE GENOMIC DNA]</scope>
    <source>
        <strain evidence="4 5">HHB12029</strain>
    </source>
</reference>
<dbReference type="OrthoDB" id="3265927at2759"/>
<feature type="transmembrane region" description="Helical" evidence="2">
    <location>
        <begin position="151"/>
        <end position="172"/>
    </location>
</feature>